<accession>A0A1D3TQT9</accession>
<dbReference type="RefSeq" id="WP_169823590.1">
    <property type="nucleotide sequence ID" value="NZ_FMKA01000003.1"/>
</dbReference>
<dbReference type="STRING" id="1619234.SAMN05421730_100391"/>
<protein>
    <submittedName>
        <fullName evidence="2">Uncharacterized protein</fullName>
    </submittedName>
</protein>
<dbReference type="Proteomes" id="UP000199315">
    <property type="component" value="Unassembled WGS sequence"/>
</dbReference>
<reference evidence="2 3" key="1">
    <citation type="submission" date="2016-09" db="EMBL/GenBank/DDBJ databases">
        <authorList>
            <person name="Capua I."/>
            <person name="De Benedictis P."/>
            <person name="Joannis T."/>
            <person name="Lombin L.H."/>
            <person name="Cattoli G."/>
        </authorList>
    </citation>
    <scope>NUCLEOTIDE SEQUENCE [LARGE SCALE GENOMIC DNA]</scope>
    <source>
        <strain evidence="2 3">GluBS11</strain>
    </source>
</reference>
<keyword evidence="1" id="KW-0472">Membrane</keyword>
<sequence>MESAAEALEAGMGAAFFIIAVMLFMYLADSYERTVETVFVNQVQEHSVQEMK</sequence>
<evidence type="ECO:0000256" key="1">
    <source>
        <dbReference type="SAM" id="Phobius"/>
    </source>
</evidence>
<organism evidence="2 3">
    <name type="scientific">Anaerobium acetethylicum</name>
    <dbReference type="NCBI Taxonomy" id="1619234"/>
    <lineage>
        <taxon>Bacteria</taxon>
        <taxon>Bacillati</taxon>
        <taxon>Bacillota</taxon>
        <taxon>Clostridia</taxon>
        <taxon>Lachnospirales</taxon>
        <taxon>Lachnospiraceae</taxon>
        <taxon>Anaerobium</taxon>
    </lineage>
</organism>
<feature type="transmembrane region" description="Helical" evidence="1">
    <location>
        <begin position="7"/>
        <end position="28"/>
    </location>
</feature>
<name>A0A1D3TQT9_9FIRM</name>
<keyword evidence="1" id="KW-1133">Transmembrane helix</keyword>
<dbReference type="EMBL" id="FMKA01000003">
    <property type="protein sequence ID" value="SCP95987.1"/>
    <property type="molecule type" value="Genomic_DNA"/>
</dbReference>
<evidence type="ECO:0000313" key="2">
    <source>
        <dbReference type="EMBL" id="SCP95987.1"/>
    </source>
</evidence>
<keyword evidence="3" id="KW-1185">Reference proteome</keyword>
<proteinExistence type="predicted"/>
<dbReference type="AlphaFoldDB" id="A0A1D3TQT9"/>
<evidence type="ECO:0000313" key="3">
    <source>
        <dbReference type="Proteomes" id="UP000199315"/>
    </source>
</evidence>
<keyword evidence="1" id="KW-0812">Transmembrane</keyword>
<gene>
    <name evidence="2" type="ORF">SAMN05421730_100391</name>
</gene>